<reference evidence="10 11" key="1">
    <citation type="submission" date="2024-02" db="EMBL/GenBank/DDBJ databases">
        <title>De novo assembly and annotation of 12 fungi associated with fruit tree decline syndrome in Ontario, Canada.</title>
        <authorList>
            <person name="Sulman M."/>
            <person name="Ellouze W."/>
            <person name="Ilyukhin E."/>
        </authorList>
    </citation>
    <scope>NUCLEOTIDE SEQUENCE [LARGE SCALE GENOMIC DNA]</scope>
    <source>
        <strain evidence="10 11">M42-189</strain>
    </source>
</reference>
<feature type="transmembrane region" description="Helical" evidence="7">
    <location>
        <begin position="308"/>
        <end position="341"/>
    </location>
</feature>
<keyword evidence="11" id="KW-1185">Reference proteome</keyword>
<dbReference type="PANTHER" id="PTHR24221:SF651">
    <property type="entry name" value="HEAVY METAL TOLERANCE PROTEIN"/>
    <property type="match status" value="1"/>
</dbReference>
<evidence type="ECO:0000313" key="11">
    <source>
        <dbReference type="Proteomes" id="UP001521785"/>
    </source>
</evidence>
<dbReference type="SMART" id="SM00382">
    <property type="entry name" value="AAA"/>
    <property type="match status" value="1"/>
</dbReference>
<name>A0ABR3RK87_9PLEO</name>
<dbReference type="Gene3D" id="1.20.1560.10">
    <property type="entry name" value="ABC transporter type 1, transmembrane domain"/>
    <property type="match status" value="1"/>
</dbReference>
<dbReference type="PROSITE" id="PS50893">
    <property type="entry name" value="ABC_TRANSPORTER_2"/>
    <property type="match status" value="1"/>
</dbReference>
<evidence type="ECO:0000256" key="7">
    <source>
        <dbReference type="SAM" id="Phobius"/>
    </source>
</evidence>
<dbReference type="Pfam" id="PF00005">
    <property type="entry name" value="ABC_tran"/>
    <property type="match status" value="1"/>
</dbReference>
<evidence type="ECO:0000313" key="10">
    <source>
        <dbReference type="EMBL" id="KAL1604777.1"/>
    </source>
</evidence>
<dbReference type="SUPFAM" id="SSF90123">
    <property type="entry name" value="ABC transporter transmembrane region"/>
    <property type="match status" value="1"/>
</dbReference>
<keyword evidence="5 7" id="KW-1133">Transmembrane helix</keyword>
<dbReference type="InterPro" id="IPR003439">
    <property type="entry name" value="ABC_transporter-like_ATP-bd"/>
</dbReference>
<proteinExistence type="predicted"/>
<dbReference type="PROSITE" id="PS00211">
    <property type="entry name" value="ABC_TRANSPORTER_1"/>
    <property type="match status" value="1"/>
</dbReference>
<dbReference type="CDD" id="cd18583">
    <property type="entry name" value="ABC_6TM_HMT1"/>
    <property type="match status" value="1"/>
</dbReference>
<evidence type="ECO:0000256" key="5">
    <source>
        <dbReference type="ARBA" id="ARBA00022989"/>
    </source>
</evidence>
<dbReference type="EMBL" id="JAKJXO020000005">
    <property type="protein sequence ID" value="KAL1604777.1"/>
    <property type="molecule type" value="Genomic_DNA"/>
</dbReference>
<gene>
    <name evidence="10" type="ORF">SLS60_004317</name>
</gene>
<comment type="caution">
    <text evidence="10">The sequence shown here is derived from an EMBL/GenBank/DDBJ whole genome shotgun (WGS) entry which is preliminary data.</text>
</comment>
<feature type="domain" description="ABC transporter" evidence="8">
    <location>
        <begin position="394"/>
        <end position="586"/>
    </location>
</feature>
<evidence type="ECO:0000256" key="1">
    <source>
        <dbReference type="ARBA" id="ARBA00004141"/>
    </source>
</evidence>
<keyword evidence="6 7" id="KW-0472">Membrane</keyword>
<dbReference type="PANTHER" id="PTHR24221">
    <property type="entry name" value="ATP-BINDING CASSETTE SUB-FAMILY B"/>
    <property type="match status" value="1"/>
</dbReference>
<dbReference type="InterPro" id="IPR017871">
    <property type="entry name" value="ABC_transporter-like_CS"/>
</dbReference>
<feature type="transmembrane region" description="Helical" evidence="7">
    <location>
        <begin position="187"/>
        <end position="210"/>
    </location>
</feature>
<accession>A0ABR3RK87</accession>
<feature type="domain" description="ABC transmembrane type-1" evidence="9">
    <location>
        <begin position="78"/>
        <end position="360"/>
    </location>
</feature>
<dbReference type="InterPro" id="IPR003593">
    <property type="entry name" value="AAA+_ATPase"/>
</dbReference>
<dbReference type="Pfam" id="PF00664">
    <property type="entry name" value="ABC_membrane"/>
    <property type="match status" value="1"/>
</dbReference>
<evidence type="ECO:0000259" key="8">
    <source>
        <dbReference type="PROSITE" id="PS50893"/>
    </source>
</evidence>
<dbReference type="PROSITE" id="PS50929">
    <property type="entry name" value="ABC_TM1F"/>
    <property type="match status" value="1"/>
</dbReference>
<feature type="transmembrane region" description="Helical" evidence="7">
    <location>
        <begin position="216"/>
        <end position="236"/>
    </location>
</feature>
<evidence type="ECO:0000259" key="9">
    <source>
        <dbReference type="PROSITE" id="PS50929"/>
    </source>
</evidence>
<keyword evidence="2 7" id="KW-0812">Transmembrane</keyword>
<dbReference type="InterPro" id="IPR011527">
    <property type="entry name" value="ABC1_TM_dom"/>
</dbReference>
<evidence type="ECO:0000256" key="3">
    <source>
        <dbReference type="ARBA" id="ARBA00022741"/>
    </source>
</evidence>
<dbReference type="Proteomes" id="UP001521785">
    <property type="component" value="Unassembled WGS sequence"/>
</dbReference>
<protein>
    <submittedName>
        <fullName evidence="10">Uncharacterized protein</fullName>
    </submittedName>
</protein>
<dbReference type="InterPro" id="IPR039421">
    <property type="entry name" value="Type_1_exporter"/>
</dbReference>
<dbReference type="InterPro" id="IPR036640">
    <property type="entry name" value="ABC1_TM_sf"/>
</dbReference>
<comment type="subcellular location">
    <subcellularLocation>
        <location evidence="1">Membrane</location>
        <topology evidence="1">Multi-pass membrane protein</topology>
    </subcellularLocation>
</comment>
<evidence type="ECO:0000256" key="4">
    <source>
        <dbReference type="ARBA" id="ARBA00022840"/>
    </source>
</evidence>
<organism evidence="10 11">
    <name type="scientific">Paraconiothyrium brasiliense</name>
    <dbReference type="NCBI Taxonomy" id="300254"/>
    <lineage>
        <taxon>Eukaryota</taxon>
        <taxon>Fungi</taxon>
        <taxon>Dikarya</taxon>
        <taxon>Ascomycota</taxon>
        <taxon>Pezizomycotina</taxon>
        <taxon>Dothideomycetes</taxon>
        <taxon>Pleosporomycetidae</taxon>
        <taxon>Pleosporales</taxon>
        <taxon>Massarineae</taxon>
        <taxon>Didymosphaeriaceae</taxon>
        <taxon>Paraconiothyrium</taxon>
    </lineage>
</organism>
<dbReference type="SUPFAM" id="SSF52540">
    <property type="entry name" value="P-loop containing nucleoside triphosphate hydrolases"/>
    <property type="match status" value="1"/>
</dbReference>
<evidence type="ECO:0000256" key="2">
    <source>
        <dbReference type="ARBA" id="ARBA00022692"/>
    </source>
</evidence>
<sequence length="586" mass="66090">MTVHWQTYHDSDVEAHENLLENGVSEHTDYGAVSNKLPMNKAVVSRPKGGWLDYFIGFRILFPYIWPSNSSRQQLIFLVSLLLMIGQRMINFLVPWQLEILVESLGRGKMPYKNIALYVLCRGLQGQQGILGSLRAILWIPVSQALFRRLTCSAFEHILGLSLDFHLSKRLGEVMSALNKGSALNTFLDGFAFQLFPMVFDLGVAAVYFLIRVDAFYSLIVIGVMWSYVYMTIYMAKWRARARREMATKDREMDAAKMDTLMSYETVHHNDAVPVEVDRFGNHVAAYQKSEFLVLFSLNFLNITQNMVLTLGVLLVTLISALEISVGMHSVAMFVGILGYFTQLQAPLQFFGSFYNQVQTNLVEAERMLDLFKEKPTIVDDKNAKALDQCTGCIEFKNVSFAYEARKPALKGVSFKVEPGTKTAIVGESGSGKSTCLKLLYRFYDVNEGSVEIDHEDVRNLKHRSFRKHIGVVPQDTILFNMTIMYNLKYARPDATDEDVYEACRAASIHHKILSFPDGYDTPVGERGLRLSGGEKQRIAIARAILKDPQIILLDEATASLDSQTEKQIQGALETVTRGRTTLTIA</sequence>
<keyword evidence="3" id="KW-0547">Nucleotide-binding</keyword>
<dbReference type="InterPro" id="IPR027417">
    <property type="entry name" value="P-loop_NTPase"/>
</dbReference>
<dbReference type="Gene3D" id="3.40.50.300">
    <property type="entry name" value="P-loop containing nucleotide triphosphate hydrolases"/>
    <property type="match status" value="1"/>
</dbReference>
<keyword evidence="4" id="KW-0067">ATP-binding</keyword>
<evidence type="ECO:0000256" key="6">
    <source>
        <dbReference type="ARBA" id="ARBA00023136"/>
    </source>
</evidence>